<keyword evidence="1" id="KW-1133">Transmembrane helix</keyword>
<sequence length="66" mass="7399">MELILILILFLGLNAGVAYFLVKQFVRIPVDKPGRGAWMIASFAIAFLLLTALTGYLIVSNLRFER</sequence>
<proteinExistence type="predicted"/>
<keyword evidence="1" id="KW-0472">Membrane</keyword>
<evidence type="ECO:0000313" key="3">
    <source>
        <dbReference type="Proteomes" id="UP000033121"/>
    </source>
</evidence>
<reference evidence="2 3" key="1">
    <citation type="submission" date="2015-04" db="EMBL/GenBank/DDBJ databases">
        <title>Whole genome shotgun sequence of Flavihumibacter petaseus NBRC 106054.</title>
        <authorList>
            <person name="Miyazawa S."/>
            <person name="Hosoyama A."/>
            <person name="Hashimoto M."/>
            <person name="Noguchi M."/>
            <person name="Tsuchikane K."/>
            <person name="Ohji S."/>
            <person name="Yamazoe A."/>
            <person name="Ichikawa N."/>
            <person name="Kimura A."/>
            <person name="Fujita N."/>
        </authorList>
    </citation>
    <scope>NUCLEOTIDE SEQUENCE [LARGE SCALE GENOMIC DNA]</scope>
    <source>
        <strain evidence="2 3">NBRC 106054</strain>
    </source>
</reference>
<dbReference type="RefSeq" id="WP_046369434.1">
    <property type="nucleotide sequence ID" value="NZ_BBWV01000002.1"/>
</dbReference>
<dbReference type="Proteomes" id="UP000033121">
    <property type="component" value="Unassembled WGS sequence"/>
</dbReference>
<name>A0A0E9N144_9BACT</name>
<organism evidence="2 3">
    <name type="scientific">Flavihumibacter petaseus NBRC 106054</name>
    <dbReference type="NCBI Taxonomy" id="1220578"/>
    <lineage>
        <taxon>Bacteria</taxon>
        <taxon>Pseudomonadati</taxon>
        <taxon>Bacteroidota</taxon>
        <taxon>Chitinophagia</taxon>
        <taxon>Chitinophagales</taxon>
        <taxon>Chitinophagaceae</taxon>
        <taxon>Flavihumibacter</taxon>
    </lineage>
</organism>
<protein>
    <submittedName>
        <fullName evidence="2">Uncharacterized protein</fullName>
    </submittedName>
</protein>
<keyword evidence="3" id="KW-1185">Reference proteome</keyword>
<comment type="caution">
    <text evidence="2">The sequence shown here is derived from an EMBL/GenBank/DDBJ whole genome shotgun (WGS) entry which is preliminary data.</text>
</comment>
<evidence type="ECO:0000256" key="1">
    <source>
        <dbReference type="SAM" id="Phobius"/>
    </source>
</evidence>
<keyword evidence="1" id="KW-0812">Transmembrane</keyword>
<gene>
    <name evidence="2" type="ORF">FPE01S_02_06850</name>
</gene>
<dbReference type="EMBL" id="BBWV01000002">
    <property type="protein sequence ID" value="GAO43579.1"/>
    <property type="molecule type" value="Genomic_DNA"/>
</dbReference>
<accession>A0A0E9N144</accession>
<evidence type="ECO:0000313" key="2">
    <source>
        <dbReference type="EMBL" id="GAO43579.1"/>
    </source>
</evidence>
<dbReference type="AlphaFoldDB" id="A0A0E9N144"/>
<feature type="transmembrane region" description="Helical" evidence="1">
    <location>
        <begin position="36"/>
        <end position="59"/>
    </location>
</feature>